<evidence type="ECO:0000313" key="3">
    <source>
        <dbReference type="Proteomes" id="UP000245380"/>
    </source>
</evidence>
<reference evidence="2 3" key="1">
    <citation type="submission" date="2016-11" db="EMBL/GenBank/DDBJ databases">
        <title>Comparative genomics of Acidibacillus ferroxidans species.</title>
        <authorList>
            <person name="Oliveira G."/>
            <person name="Nunes G."/>
            <person name="Oliveira R."/>
            <person name="Araujo F."/>
            <person name="Salim A."/>
            <person name="Scholte L."/>
            <person name="Morais D."/>
            <person name="Nancucheo I."/>
            <person name="Johnson D.B."/>
            <person name="Grail B."/>
            <person name="Bittencourt J."/>
            <person name="Valadares R."/>
        </authorList>
    </citation>
    <scope>NUCLEOTIDE SEQUENCE [LARGE SCALE GENOMIC DNA]</scope>
    <source>
        <strain evidence="2 3">Y002</strain>
    </source>
</reference>
<dbReference type="EMBL" id="MPDK01000025">
    <property type="protein sequence ID" value="PWI56836.1"/>
    <property type="molecule type" value="Genomic_DNA"/>
</dbReference>
<accession>A0A2U3DAG5</accession>
<name>A0A2U3DAG5_SULT2</name>
<dbReference type="AlphaFoldDB" id="A0A2U3DAG5"/>
<evidence type="ECO:0000313" key="1">
    <source>
        <dbReference type="EMBL" id="PWI56836.1"/>
    </source>
</evidence>
<gene>
    <name evidence="2" type="ORF">BM613_04925</name>
    <name evidence="1" type="ORF">BM613_11845</name>
</gene>
<dbReference type="RefSeq" id="WP_109430052.1">
    <property type="nucleotide sequence ID" value="NZ_MPDK01000005.1"/>
</dbReference>
<dbReference type="EMBL" id="MPDK01000005">
    <property type="protein sequence ID" value="PWI58261.1"/>
    <property type="molecule type" value="Genomic_DNA"/>
</dbReference>
<organism evidence="2 3">
    <name type="scientific">Sulfoacidibacillus thermotolerans</name>
    <name type="common">Acidibacillus sulfuroxidans</name>
    <dbReference type="NCBI Taxonomy" id="1765684"/>
    <lineage>
        <taxon>Bacteria</taxon>
        <taxon>Bacillati</taxon>
        <taxon>Bacillota</taxon>
        <taxon>Bacilli</taxon>
        <taxon>Bacillales</taxon>
        <taxon>Alicyclobacillaceae</taxon>
        <taxon>Sulfoacidibacillus</taxon>
    </lineage>
</organism>
<keyword evidence="3" id="KW-1185">Reference proteome</keyword>
<dbReference type="Proteomes" id="UP000245380">
    <property type="component" value="Unassembled WGS sequence"/>
</dbReference>
<sequence>MSWWSATVKAFNQTNRDSVSVASGIAAAVTGGGKIASSINTANKAGVFDAAVIDGGTAAVGEVGAGVVAYAAPAAAAAAVGAATLAYAGDFIDHFGQNMGWWGN</sequence>
<proteinExistence type="predicted"/>
<comment type="caution">
    <text evidence="2">The sequence shown here is derived from an EMBL/GenBank/DDBJ whole genome shotgun (WGS) entry which is preliminary data.</text>
</comment>
<protein>
    <submittedName>
        <fullName evidence="2">Uncharacterized protein</fullName>
    </submittedName>
</protein>
<evidence type="ECO:0000313" key="2">
    <source>
        <dbReference type="EMBL" id="PWI58261.1"/>
    </source>
</evidence>